<evidence type="ECO:0000313" key="2">
    <source>
        <dbReference type="EMBL" id="KAK5833531.1"/>
    </source>
</evidence>
<accession>A0ABR0Q2U2</accession>
<evidence type="ECO:0000256" key="1">
    <source>
        <dbReference type="SAM" id="Phobius"/>
    </source>
</evidence>
<keyword evidence="1" id="KW-1133">Transmembrane helix</keyword>
<keyword evidence="3" id="KW-1185">Reference proteome</keyword>
<feature type="transmembrane region" description="Helical" evidence="1">
    <location>
        <begin position="75"/>
        <end position="93"/>
    </location>
</feature>
<organism evidence="2 3">
    <name type="scientific">Gossypium arboreum</name>
    <name type="common">Tree cotton</name>
    <name type="synonym">Gossypium nanking</name>
    <dbReference type="NCBI Taxonomy" id="29729"/>
    <lineage>
        <taxon>Eukaryota</taxon>
        <taxon>Viridiplantae</taxon>
        <taxon>Streptophyta</taxon>
        <taxon>Embryophyta</taxon>
        <taxon>Tracheophyta</taxon>
        <taxon>Spermatophyta</taxon>
        <taxon>Magnoliopsida</taxon>
        <taxon>eudicotyledons</taxon>
        <taxon>Gunneridae</taxon>
        <taxon>Pentapetalae</taxon>
        <taxon>rosids</taxon>
        <taxon>malvids</taxon>
        <taxon>Malvales</taxon>
        <taxon>Malvaceae</taxon>
        <taxon>Malvoideae</taxon>
        <taxon>Gossypium</taxon>
    </lineage>
</organism>
<protein>
    <submittedName>
        <fullName evidence="2">Uncharacterized protein</fullName>
    </submittedName>
</protein>
<proteinExistence type="predicted"/>
<keyword evidence="1" id="KW-0812">Transmembrane</keyword>
<dbReference type="EMBL" id="JARKNE010000005">
    <property type="protein sequence ID" value="KAK5833531.1"/>
    <property type="molecule type" value="Genomic_DNA"/>
</dbReference>
<sequence length="123" mass="13937">MLRSFSACCYSALSLRKVQKSLWLPLKSDVIFVVVNSRTSQFPFSFRELSSLGIPILFLLTLCRLQHKKFWSPHLRHILLLLLILIPILWWLIQRAGAPTVPAAASTLAPFGLEDHQVPSNSL</sequence>
<gene>
    <name evidence="2" type="ORF">PVK06_017377</name>
</gene>
<name>A0ABR0Q2U2_GOSAR</name>
<comment type="caution">
    <text evidence="2">The sequence shown here is derived from an EMBL/GenBank/DDBJ whole genome shotgun (WGS) entry which is preliminary data.</text>
</comment>
<reference evidence="2 3" key="1">
    <citation type="submission" date="2023-03" db="EMBL/GenBank/DDBJ databases">
        <title>WGS of Gossypium arboreum.</title>
        <authorList>
            <person name="Yu D."/>
        </authorList>
    </citation>
    <scope>NUCLEOTIDE SEQUENCE [LARGE SCALE GENOMIC DNA]</scope>
    <source>
        <tissue evidence="2">Leaf</tissue>
    </source>
</reference>
<dbReference type="Proteomes" id="UP001358586">
    <property type="component" value="Chromosome 5"/>
</dbReference>
<keyword evidence="1" id="KW-0472">Membrane</keyword>
<evidence type="ECO:0000313" key="3">
    <source>
        <dbReference type="Proteomes" id="UP001358586"/>
    </source>
</evidence>